<feature type="domain" description="Transposase IS200-like" evidence="1">
    <location>
        <begin position="16"/>
        <end position="130"/>
    </location>
</feature>
<evidence type="ECO:0000313" key="3">
    <source>
        <dbReference type="Proteomes" id="UP001183127"/>
    </source>
</evidence>
<sequence length="151" mass="17900">MKIAHSHRLRTGRYSEPGRPYIITSVVLDREPLFSDFQLARLLVAELRHAHDQQWARSLWWVVMPDHFHWLAEPQEVDLSNLVRKVKSRSTRLINAAASRQGRLWQKNFHDHALRQDEDIRTAARYIVSNPLRSGLVRSLRHYPHWDAAWL</sequence>
<dbReference type="PANTHER" id="PTHR36966:SF1">
    <property type="entry name" value="REP-ASSOCIATED TYROSINE TRANSPOSASE"/>
    <property type="match status" value="1"/>
</dbReference>
<name>A0ABY9QR39_9PSED</name>
<dbReference type="Gene3D" id="3.30.70.1290">
    <property type="entry name" value="Transposase IS200-like"/>
    <property type="match status" value="1"/>
</dbReference>
<dbReference type="NCBIfam" id="NF047646">
    <property type="entry name" value="REP_Tyr_transpos"/>
    <property type="match status" value="1"/>
</dbReference>
<dbReference type="InterPro" id="IPR052715">
    <property type="entry name" value="RAYT_transposase"/>
</dbReference>
<reference evidence="2 3" key="1">
    <citation type="submission" date="2023-08" db="EMBL/GenBank/DDBJ databases">
        <title>Complete Genome Sequence of Pseudomonas entomophila TVIN A01.</title>
        <authorList>
            <person name="Shelke T."/>
            <person name="Mahar N.S."/>
            <person name="Gupta I."/>
            <person name="Gupta V."/>
        </authorList>
    </citation>
    <scope>NUCLEOTIDE SEQUENCE [LARGE SCALE GENOMIC DNA]</scope>
    <source>
        <strain evidence="2 3">TVIN-A01</strain>
    </source>
</reference>
<dbReference type="InterPro" id="IPR036515">
    <property type="entry name" value="Transposase_17_sf"/>
</dbReference>
<dbReference type="SUPFAM" id="SSF143422">
    <property type="entry name" value="Transposase IS200-like"/>
    <property type="match status" value="1"/>
</dbReference>
<accession>A0ABY9QR39</accession>
<protein>
    <submittedName>
        <fullName evidence="2">Transposase</fullName>
    </submittedName>
</protein>
<proteinExistence type="predicted"/>
<dbReference type="GeneID" id="32808101"/>
<evidence type="ECO:0000259" key="1">
    <source>
        <dbReference type="SMART" id="SM01321"/>
    </source>
</evidence>
<organism evidence="2 3">
    <name type="scientific">Pseudomonas entomophila</name>
    <dbReference type="NCBI Taxonomy" id="312306"/>
    <lineage>
        <taxon>Bacteria</taxon>
        <taxon>Pseudomonadati</taxon>
        <taxon>Pseudomonadota</taxon>
        <taxon>Gammaproteobacteria</taxon>
        <taxon>Pseudomonadales</taxon>
        <taxon>Pseudomonadaceae</taxon>
        <taxon>Pseudomonas</taxon>
    </lineage>
</organism>
<dbReference type="InterPro" id="IPR002686">
    <property type="entry name" value="Transposase_17"/>
</dbReference>
<evidence type="ECO:0000313" key="2">
    <source>
        <dbReference type="EMBL" id="WMW06505.1"/>
    </source>
</evidence>
<gene>
    <name evidence="2" type="ORF">RAH46_03995</name>
</gene>
<dbReference type="Proteomes" id="UP001183127">
    <property type="component" value="Chromosome"/>
</dbReference>
<dbReference type="SMART" id="SM01321">
    <property type="entry name" value="Y1_Tnp"/>
    <property type="match status" value="1"/>
</dbReference>
<keyword evidence="3" id="KW-1185">Reference proteome</keyword>
<dbReference type="PANTHER" id="PTHR36966">
    <property type="entry name" value="REP-ASSOCIATED TYROSINE TRANSPOSASE"/>
    <property type="match status" value="1"/>
</dbReference>
<dbReference type="EMBL" id="CP132921">
    <property type="protein sequence ID" value="WMW06505.1"/>
    <property type="molecule type" value="Genomic_DNA"/>
</dbReference>
<dbReference type="RefSeq" id="WP_011536157.1">
    <property type="nucleotide sequence ID" value="NZ_CP132921.1"/>
</dbReference>
<dbReference type="Pfam" id="PF01797">
    <property type="entry name" value="Y1_Tnp"/>
    <property type="match status" value="1"/>
</dbReference>